<evidence type="ECO:0000313" key="3">
    <source>
        <dbReference type="Proteomes" id="UP000652761"/>
    </source>
</evidence>
<dbReference type="AlphaFoldDB" id="A0A843T6K5"/>
<proteinExistence type="predicted"/>
<feature type="compositionally biased region" description="Basic and acidic residues" evidence="1">
    <location>
        <begin position="84"/>
        <end position="102"/>
    </location>
</feature>
<comment type="caution">
    <text evidence="2">The sequence shown here is derived from an EMBL/GenBank/DDBJ whole genome shotgun (WGS) entry which is preliminary data.</text>
</comment>
<organism evidence="2 3">
    <name type="scientific">Colocasia esculenta</name>
    <name type="common">Wild taro</name>
    <name type="synonym">Arum esculentum</name>
    <dbReference type="NCBI Taxonomy" id="4460"/>
    <lineage>
        <taxon>Eukaryota</taxon>
        <taxon>Viridiplantae</taxon>
        <taxon>Streptophyta</taxon>
        <taxon>Embryophyta</taxon>
        <taxon>Tracheophyta</taxon>
        <taxon>Spermatophyta</taxon>
        <taxon>Magnoliopsida</taxon>
        <taxon>Liliopsida</taxon>
        <taxon>Araceae</taxon>
        <taxon>Aroideae</taxon>
        <taxon>Colocasieae</taxon>
        <taxon>Colocasia</taxon>
    </lineage>
</organism>
<sequence>MAGLATTANPSHTETVYGSLLEVGTVKHIEWRVIPHDLHKTQFHVDTRKDWYTTYHYKSLPVQGVRVSRKTTQTSTIPHCTGTKPEHNKHTCLAHKEPGVPN</sequence>
<accession>A0A843T6K5</accession>
<protein>
    <submittedName>
        <fullName evidence="2">Uncharacterized protein</fullName>
    </submittedName>
</protein>
<feature type="region of interest" description="Disordered" evidence="1">
    <location>
        <begin position="66"/>
        <end position="102"/>
    </location>
</feature>
<gene>
    <name evidence="2" type="ORF">Taro_000272</name>
</gene>
<name>A0A843T6K5_COLES</name>
<dbReference type="EMBL" id="NMUH01000005">
    <property type="protein sequence ID" value="MQL67992.1"/>
    <property type="molecule type" value="Genomic_DNA"/>
</dbReference>
<evidence type="ECO:0000313" key="2">
    <source>
        <dbReference type="EMBL" id="MQL67992.1"/>
    </source>
</evidence>
<evidence type="ECO:0000256" key="1">
    <source>
        <dbReference type="SAM" id="MobiDB-lite"/>
    </source>
</evidence>
<dbReference type="Proteomes" id="UP000652761">
    <property type="component" value="Unassembled WGS sequence"/>
</dbReference>
<reference evidence="2" key="1">
    <citation type="submission" date="2017-07" db="EMBL/GenBank/DDBJ databases">
        <title>Taro Niue Genome Assembly and Annotation.</title>
        <authorList>
            <person name="Atibalentja N."/>
            <person name="Keating K."/>
            <person name="Fields C.J."/>
        </authorList>
    </citation>
    <scope>NUCLEOTIDE SEQUENCE</scope>
    <source>
        <strain evidence="2">Niue_2</strain>
        <tissue evidence="2">Leaf</tissue>
    </source>
</reference>
<keyword evidence="3" id="KW-1185">Reference proteome</keyword>